<dbReference type="EMBL" id="MPIN01000002">
    <property type="protein sequence ID" value="OJH40723.1"/>
    <property type="molecule type" value="Genomic_DNA"/>
</dbReference>
<sequence>MNPLLLLVLLSATPTPMLLTPGTFHGTEIQAADGDPFLALCEAGSELRLVRLHVQQVEDALLDQEGGVPTGKEVSAPCNPIALLRDVQGVREGPVERAQVMVTHATSPGPVGIGPDSARLELRGKTWRLERTPLGETGFRLMLHGGPEPVVLYEVQATDDGSWELLWAGDLNRDGGLDLVLRTSRHYNVLHFRLLLSGAEKGGVREAAVFEITGC</sequence>
<dbReference type="OrthoDB" id="6021760at2"/>
<reference evidence="2" key="1">
    <citation type="submission" date="2016-11" db="EMBL/GenBank/DDBJ databases">
        <authorList>
            <person name="Shukria A."/>
            <person name="Stevens D.C."/>
        </authorList>
    </citation>
    <scope>NUCLEOTIDE SEQUENCE [LARGE SCALE GENOMIC DNA]</scope>
    <source>
        <strain evidence="2">Cbfe23</strain>
    </source>
</reference>
<accession>A0A1L9BEQ4</accession>
<comment type="caution">
    <text evidence="1">The sequence shown here is derived from an EMBL/GenBank/DDBJ whole genome shotgun (WGS) entry which is preliminary data.</text>
</comment>
<evidence type="ECO:0000313" key="1">
    <source>
        <dbReference type="EMBL" id="OJH40723.1"/>
    </source>
</evidence>
<organism evidence="1 2">
    <name type="scientific">Cystobacter ferrugineus</name>
    <dbReference type="NCBI Taxonomy" id="83449"/>
    <lineage>
        <taxon>Bacteria</taxon>
        <taxon>Pseudomonadati</taxon>
        <taxon>Myxococcota</taxon>
        <taxon>Myxococcia</taxon>
        <taxon>Myxococcales</taxon>
        <taxon>Cystobacterineae</taxon>
        <taxon>Archangiaceae</taxon>
        <taxon>Cystobacter</taxon>
    </lineage>
</organism>
<evidence type="ECO:0000313" key="2">
    <source>
        <dbReference type="Proteomes" id="UP000182229"/>
    </source>
</evidence>
<proteinExistence type="predicted"/>
<dbReference type="AlphaFoldDB" id="A0A1L9BEQ4"/>
<gene>
    <name evidence="1" type="ORF">BON30_07205</name>
</gene>
<keyword evidence="2" id="KW-1185">Reference proteome</keyword>
<name>A0A1L9BEQ4_9BACT</name>
<protein>
    <submittedName>
        <fullName evidence="1">Uncharacterized protein</fullName>
    </submittedName>
</protein>
<dbReference type="Proteomes" id="UP000182229">
    <property type="component" value="Unassembled WGS sequence"/>
</dbReference>
<dbReference type="RefSeq" id="WP_071897164.1">
    <property type="nucleotide sequence ID" value="NZ_MPIN01000002.1"/>
</dbReference>
<dbReference type="STRING" id="83449.BON30_07205"/>
<reference evidence="1 2" key="2">
    <citation type="submission" date="2016-12" db="EMBL/GenBank/DDBJ databases">
        <title>Draft Genome Sequence of Cystobacter ferrugineus Strain Cbfe23.</title>
        <authorList>
            <person name="Akbar S."/>
            <person name="Dowd S.E."/>
            <person name="Stevens D.C."/>
        </authorList>
    </citation>
    <scope>NUCLEOTIDE SEQUENCE [LARGE SCALE GENOMIC DNA]</scope>
    <source>
        <strain evidence="1 2">Cbfe23</strain>
    </source>
</reference>